<evidence type="ECO:0000313" key="4">
    <source>
        <dbReference type="EMBL" id="KAK9422957.1"/>
    </source>
</evidence>
<proteinExistence type="inferred from homology"/>
<dbReference type="InterPro" id="IPR001087">
    <property type="entry name" value="GDSL"/>
</dbReference>
<keyword evidence="5" id="KW-1185">Reference proteome</keyword>
<comment type="similarity">
    <text evidence="1">Belongs to the 'GDSL' lipolytic enzyme family.</text>
</comment>
<evidence type="ECO:0000256" key="2">
    <source>
        <dbReference type="ARBA" id="ARBA00022801"/>
    </source>
</evidence>
<dbReference type="InterPro" id="IPR037459">
    <property type="entry name" value="RhgT-like"/>
</dbReference>
<dbReference type="Pfam" id="PF00657">
    <property type="entry name" value="Lipase_GDSL"/>
    <property type="match status" value="1"/>
</dbReference>
<accession>A0ABR2V7S1</accession>
<dbReference type="EMBL" id="JARVKF010000101">
    <property type="protein sequence ID" value="KAK9422957.1"/>
    <property type="molecule type" value="Genomic_DNA"/>
</dbReference>
<evidence type="ECO:0000256" key="1">
    <source>
        <dbReference type="ARBA" id="ARBA00008668"/>
    </source>
</evidence>
<feature type="signal peptide" evidence="3">
    <location>
        <begin position="1"/>
        <end position="19"/>
    </location>
</feature>
<dbReference type="PANTHER" id="PTHR43695">
    <property type="entry name" value="PUTATIVE (AFU_ORTHOLOGUE AFUA_2G17250)-RELATED"/>
    <property type="match status" value="1"/>
</dbReference>
<dbReference type="SUPFAM" id="SSF52266">
    <property type="entry name" value="SGNH hydrolase"/>
    <property type="match status" value="1"/>
</dbReference>
<dbReference type="PANTHER" id="PTHR43695:SF1">
    <property type="entry name" value="RHAMNOGALACTURONAN ACETYLESTERASE"/>
    <property type="match status" value="1"/>
</dbReference>
<evidence type="ECO:0000313" key="5">
    <source>
        <dbReference type="Proteomes" id="UP001408356"/>
    </source>
</evidence>
<evidence type="ECO:0000256" key="3">
    <source>
        <dbReference type="SAM" id="SignalP"/>
    </source>
</evidence>
<sequence length="276" mass="28628">MHALSTLGALALAASQAVAITTVHICGDSTMAKGGGGSGTEGWGQYLQYSLPSSTYKVQNDAMAGRSARSYTREGRFQAVADQLNSGDWVVIEFGHNDGGSLSSSDNGRTDCSGDGAETCSTTYDGAAETVLTYPAYYENAAKLFLAKGAKVIMSSATPNNICESGTCSWSASRFDYYAWYAASVAGGTSAGVYHVPHSYYAAQVMKNLGATTVTANYPNDHTHTGPYLADMMAKAFVLGLKCGTSALGQGVSNSTSSMTSTVLGSCISFNSTVPI</sequence>
<organism evidence="4 5">
    <name type="scientific">Seiridium unicorne</name>
    <dbReference type="NCBI Taxonomy" id="138068"/>
    <lineage>
        <taxon>Eukaryota</taxon>
        <taxon>Fungi</taxon>
        <taxon>Dikarya</taxon>
        <taxon>Ascomycota</taxon>
        <taxon>Pezizomycotina</taxon>
        <taxon>Sordariomycetes</taxon>
        <taxon>Xylariomycetidae</taxon>
        <taxon>Amphisphaeriales</taxon>
        <taxon>Sporocadaceae</taxon>
        <taxon>Seiridium</taxon>
    </lineage>
</organism>
<keyword evidence="2" id="KW-0378">Hydrolase</keyword>
<feature type="chain" id="PRO_5046184835" evidence="3">
    <location>
        <begin position="20"/>
        <end position="276"/>
    </location>
</feature>
<dbReference type="Proteomes" id="UP001408356">
    <property type="component" value="Unassembled WGS sequence"/>
</dbReference>
<comment type="caution">
    <text evidence="4">The sequence shown here is derived from an EMBL/GenBank/DDBJ whole genome shotgun (WGS) entry which is preliminary data.</text>
</comment>
<dbReference type="Gene3D" id="3.40.50.1110">
    <property type="entry name" value="SGNH hydrolase"/>
    <property type="match status" value="1"/>
</dbReference>
<reference evidence="4 5" key="1">
    <citation type="journal article" date="2024" name="J. Plant Pathol.">
        <title>Sequence and assembly of the genome of Seiridium unicorne, isolate CBS 538.82, causal agent of cypress canker disease.</title>
        <authorList>
            <person name="Scali E."/>
            <person name="Rocca G.D."/>
            <person name="Danti R."/>
            <person name="Garbelotto M."/>
            <person name="Barberini S."/>
            <person name="Baroncelli R."/>
            <person name="Emiliani G."/>
        </authorList>
    </citation>
    <scope>NUCLEOTIDE SEQUENCE [LARGE SCALE GENOMIC DNA]</scope>
    <source>
        <strain evidence="4 5">BM-138-508</strain>
    </source>
</reference>
<keyword evidence="3" id="KW-0732">Signal</keyword>
<name>A0ABR2V7S1_9PEZI</name>
<dbReference type="InterPro" id="IPR036514">
    <property type="entry name" value="SGNH_hydro_sf"/>
</dbReference>
<gene>
    <name evidence="4" type="ORF">SUNI508_04624</name>
</gene>
<protein>
    <submittedName>
        <fullName evidence="4">GDSL-like Lipase/Acylhydrolase</fullName>
    </submittedName>
</protein>